<dbReference type="RefSeq" id="WP_011418904.1">
    <property type="nucleotide sequence ID" value="NC_007759.1"/>
</dbReference>
<evidence type="ECO:0000313" key="3">
    <source>
        <dbReference type="Proteomes" id="UP000001933"/>
    </source>
</evidence>
<dbReference type="EMBL" id="CP000252">
    <property type="protein sequence ID" value="ABC78889.1"/>
    <property type="molecule type" value="Genomic_DNA"/>
</dbReference>
<dbReference type="InParanoid" id="Q2LXT1"/>
<dbReference type="STRING" id="56780.SYN_01674"/>
<protein>
    <submittedName>
        <fullName evidence="2">Hypothetical cytosolic protein</fullName>
    </submittedName>
</protein>
<keyword evidence="3" id="KW-1185">Reference proteome</keyword>
<dbReference type="Proteomes" id="UP000001933">
    <property type="component" value="Chromosome"/>
</dbReference>
<accession>Q2LXT1</accession>
<organism evidence="2 3">
    <name type="scientific">Syntrophus aciditrophicus (strain SB)</name>
    <dbReference type="NCBI Taxonomy" id="56780"/>
    <lineage>
        <taxon>Bacteria</taxon>
        <taxon>Pseudomonadati</taxon>
        <taxon>Thermodesulfobacteriota</taxon>
        <taxon>Syntrophia</taxon>
        <taxon>Syntrophales</taxon>
        <taxon>Syntrophaceae</taxon>
        <taxon>Syntrophus</taxon>
    </lineage>
</organism>
<dbReference type="AlphaFoldDB" id="Q2LXT1"/>
<sequence length="58" mass="6861">MRELPNPKTKKRDHNDSAADAVAWPIKRPDISVSEKRISTARDNFRYLFYKKNIQQSQ</sequence>
<proteinExistence type="predicted"/>
<gene>
    <name evidence="2" type="ORF">SYN_01674</name>
</gene>
<evidence type="ECO:0000313" key="2">
    <source>
        <dbReference type="EMBL" id="ABC78889.1"/>
    </source>
</evidence>
<feature type="region of interest" description="Disordered" evidence="1">
    <location>
        <begin position="1"/>
        <end position="21"/>
    </location>
</feature>
<evidence type="ECO:0000256" key="1">
    <source>
        <dbReference type="SAM" id="MobiDB-lite"/>
    </source>
</evidence>
<name>Q2LXT1_SYNAS</name>
<dbReference type="KEGG" id="sat:SYN_01674"/>
<dbReference type="HOGENOM" id="CLU_2977619_0_0_7"/>
<reference evidence="2 3" key="1">
    <citation type="journal article" date="2007" name="Proc. Natl. Acad. Sci. U.S.A.">
        <title>The genome of Syntrophus aciditrophicus: life at the thermodynamic limit of microbial growth.</title>
        <authorList>
            <person name="McInerney M.J."/>
            <person name="Rohlin L."/>
            <person name="Mouttaki H."/>
            <person name="Kim U."/>
            <person name="Krupp R.S."/>
            <person name="Rios-Hernandez L."/>
            <person name="Sieber J."/>
            <person name="Struchtemeyer C.G."/>
            <person name="Bhattacharyya A."/>
            <person name="Campbell J.W."/>
            <person name="Gunsalus R.P."/>
        </authorList>
    </citation>
    <scope>NUCLEOTIDE SEQUENCE [LARGE SCALE GENOMIC DNA]</scope>
    <source>
        <strain evidence="2 3">SB</strain>
    </source>
</reference>